<evidence type="ECO:0000313" key="7">
    <source>
        <dbReference type="EMBL" id="GAA3951046.1"/>
    </source>
</evidence>
<proteinExistence type="predicted"/>
<feature type="chain" id="PRO_5046453574" evidence="6">
    <location>
        <begin position="27"/>
        <end position="333"/>
    </location>
</feature>
<dbReference type="InterPro" id="IPR006127">
    <property type="entry name" value="ZnuA-like"/>
</dbReference>
<dbReference type="Pfam" id="PF01297">
    <property type="entry name" value="ZnuA"/>
    <property type="match status" value="1"/>
</dbReference>
<dbReference type="InterPro" id="IPR050492">
    <property type="entry name" value="Bact_metal-bind_prot9"/>
</dbReference>
<organism evidence="7 8">
    <name type="scientific">Gordonia caeni</name>
    <dbReference type="NCBI Taxonomy" id="1007097"/>
    <lineage>
        <taxon>Bacteria</taxon>
        <taxon>Bacillati</taxon>
        <taxon>Actinomycetota</taxon>
        <taxon>Actinomycetes</taxon>
        <taxon>Mycobacteriales</taxon>
        <taxon>Gordoniaceae</taxon>
        <taxon>Gordonia</taxon>
    </lineage>
</organism>
<comment type="subcellular location">
    <subcellularLocation>
        <location evidence="1">Cell envelope</location>
    </subcellularLocation>
</comment>
<dbReference type="SUPFAM" id="SSF53807">
    <property type="entry name" value="Helical backbone' metal receptor"/>
    <property type="match status" value="1"/>
</dbReference>
<comment type="caution">
    <text evidence="7">The sequence shown here is derived from an EMBL/GenBank/DDBJ whole genome shotgun (WGS) entry which is preliminary data.</text>
</comment>
<dbReference type="InterPro" id="IPR006311">
    <property type="entry name" value="TAT_signal"/>
</dbReference>
<keyword evidence="2" id="KW-0813">Transport</keyword>
<keyword evidence="3" id="KW-0479">Metal-binding</keyword>
<dbReference type="PROSITE" id="PS51318">
    <property type="entry name" value="TAT"/>
    <property type="match status" value="1"/>
</dbReference>
<sequence>MRTSPNRRGTLRSLAATTLVAATALAAVACSSDDGPRETDHPSVVASTDVWGSVAAAVGGEHAEVTSLFNSPGADPHEFEPSMADTAKIEDADVLVYNGGHYDAYVETAAESSRALQVNAASLLPGGVESLGGHDHDHEAGDEDEHADEHAGHNHSHDGANEHVFYDLALVGQVADKTADALAEVSPMNAQYYRDNAVAFNEGISELRGRLAAIKKAHDGTDVAATEPLSSYLLDEAGLVDIAPPAFTAAVENGQSPSAADVATFTDLLQNRKAAALLYNTQAVDPATQTVLQIARRSNVPVVELTESLPSGVTDYLAWQSAQIEQLEQALNA</sequence>
<dbReference type="PANTHER" id="PTHR42953:SF1">
    <property type="entry name" value="METAL-BINDING PROTEIN HI_0362-RELATED"/>
    <property type="match status" value="1"/>
</dbReference>
<evidence type="ECO:0000256" key="5">
    <source>
        <dbReference type="SAM" id="MobiDB-lite"/>
    </source>
</evidence>
<accession>A0ABP7NNP7</accession>
<dbReference type="Proteomes" id="UP001418444">
    <property type="component" value="Unassembled WGS sequence"/>
</dbReference>
<evidence type="ECO:0000256" key="1">
    <source>
        <dbReference type="ARBA" id="ARBA00004196"/>
    </source>
</evidence>
<feature type="region of interest" description="Disordered" evidence="5">
    <location>
        <begin position="127"/>
        <end position="159"/>
    </location>
</feature>
<dbReference type="Gene3D" id="3.40.50.1980">
    <property type="entry name" value="Nitrogenase molybdenum iron protein domain"/>
    <property type="match status" value="2"/>
</dbReference>
<gene>
    <name evidence="7" type="ORF">GCM10022231_05950</name>
</gene>
<keyword evidence="8" id="KW-1185">Reference proteome</keyword>
<dbReference type="PROSITE" id="PS51257">
    <property type="entry name" value="PROKAR_LIPOPROTEIN"/>
    <property type="match status" value="1"/>
</dbReference>
<evidence type="ECO:0000256" key="6">
    <source>
        <dbReference type="SAM" id="SignalP"/>
    </source>
</evidence>
<name>A0ABP7NNP7_9ACTN</name>
<dbReference type="RefSeq" id="WP_344780477.1">
    <property type="nucleotide sequence ID" value="NZ_BAAAZW010000002.1"/>
</dbReference>
<feature type="compositionally biased region" description="Basic and acidic residues" evidence="5">
    <location>
        <begin position="147"/>
        <end position="159"/>
    </location>
</feature>
<dbReference type="EMBL" id="BAAAZW010000002">
    <property type="protein sequence ID" value="GAA3951046.1"/>
    <property type="molecule type" value="Genomic_DNA"/>
</dbReference>
<evidence type="ECO:0000256" key="4">
    <source>
        <dbReference type="ARBA" id="ARBA00022729"/>
    </source>
</evidence>
<evidence type="ECO:0000313" key="8">
    <source>
        <dbReference type="Proteomes" id="UP001418444"/>
    </source>
</evidence>
<evidence type="ECO:0000256" key="2">
    <source>
        <dbReference type="ARBA" id="ARBA00022448"/>
    </source>
</evidence>
<keyword evidence="4 6" id="KW-0732">Signal</keyword>
<feature type="signal peptide" evidence="6">
    <location>
        <begin position="1"/>
        <end position="26"/>
    </location>
</feature>
<evidence type="ECO:0000256" key="3">
    <source>
        <dbReference type="ARBA" id="ARBA00022723"/>
    </source>
</evidence>
<reference evidence="8" key="1">
    <citation type="journal article" date="2019" name="Int. J. Syst. Evol. Microbiol.">
        <title>The Global Catalogue of Microorganisms (GCM) 10K type strain sequencing project: providing services to taxonomists for standard genome sequencing and annotation.</title>
        <authorList>
            <consortium name="The Broad Institute Genomics Platform"/>
            <consortium name="The Broad Institute Genome Sequencing Center for Infectious Disease"/>
            <person name="Wu L."/>
            <person name="Ma J."/>
        </authorList>
    </citation>
    <scope>NUCLEOTIDE SEQUENCE [LARGE SCALE GENOMIC DNA]</scope>
    <source>
        <strain evidence="8">JCM 16923</strain>
    </source>
</reference>
<dbReference type="PANTHER" id="PTHR42953">
    <property type="entry name" value="HIGH-AFFINITY ZINC UPTAKE SYSTEM PROTEIN ZNUA-RELATED"/>
    <property type="match status" value="1"/>
</dbReference>
<protein>
    <submittedName>
        <fullName evidence="7">Metal ABC transporter solute-binding protein</fullName>
    </submittedName>
</protein>